<dbReference type="AlphaFoldDB" id="A0A5N5GJ56"/>
<keyword evidence="7" id="KW-0961">Cell wall biogenesis/degradation</keyword>
<proteinExistence type="predicted"/>
<dbReference type="GO" id="GO:0071555">
    <property type="term" value="P:cell wall organization"/>
    <property type="evidence" value="ECO:0007669"/>
    <property type="project" value="UniProtKB-KW"/>
</dbReference>
<keyword evidence="10" id="KW-1185">Reference proteome</keyword>
<dbReference type="GO" id="GO:0016760">
    <property type="term" value="F:cellulose synthase (UDP-forming) activity"/>
    <property type="evidence" value="ECO:0007669"/>
    <property type="project" value="InterPro"/>
</dbReference>
<dbReference type="OrthoDB" id="1927516at2759"/>
<evidence type="ECO:0000256" key="7">
    <source>
        <dbReference type="ARBA" id="ARBA00023316"/>
    </source>
</evidence>
<reference evidence="9 10" key="3">
    <citation type="submission" date="2019-11" db="EMBL/GenBank/DDBJ databases">
        <title>A de novo genome assembly of a pear dwarfing rootstock.</title>
        <authorList>
            <person name="Wang F."/>
            <person name="Wang J."/>
            <person name="Li S."/>
            <person name="Zhang Y."/>
            <person name="Fang M."/>
            <person name="Ma L."/>
            <person name="Zhao Y."/>
            <person name="Jiang S."/>
        </authorList>
    </citation>
    <scope>NUCLEOTIDE SEQUENCE [LARGE SCALE GENOMIC DNA]</scope>
    <source>
        <strain evidence="9">S2</strain>
        <tissue evidence="9">Leaf</tissue>
    </source>
</reference>
<evidence type="ECO:0000313" key="10">
    <source>
        <dbReference type="Proteomes" id="UP000327157"/>
    </source>
</evidence>
<organism evidence="9 10">
    <name type="scientific">Pyrus ussuriensis x Pyrus communis</name>
    <dbReference type="NCBI Taxonomy" id="2448454"/>
    <lineage>
        <taxon>Eukaryota</taxon>
        <taxon>Viridiplantae</taxon>
        <taxon>Streptophyta</taxon>
        <taxon>Embryophyta</taxon>
        <taxon>Tracheophyta</taxon>
        <taxon>Spermatophyta</taxon>
        <taxon>Magnoliopsida</taxon>
        <taxon>eudicotyledons</taxon>
        <taxon>Gunneridae</taxon>
        <taxon>Pentapetalae</taxon>
        <taxon>rosids</taxon>
        <taxon>fabids</taxon>
        <taxon>Rosales</taxon>
        <taxon>Rosaceae</taxon>
        <taxon>Amygdaloideae</taxon>
        <taxon>Maleae</taxon>
        <taxon>Pyrus</taxon>
    </lineage>
</organism>
<protein>
    <submittedName>
        <fullName evidence="9">Cellulose synthase A catalytic subunit 7</fullName>
    </submittedName>
</protein>
<dbReference type="PANTHER" id="PTHR13301">
    <property type="entry name" value="X-BOX TRANSCRIPTION FACTOR-RELATED"/>
    <property type="match status" value="1"/>
</dbReference>
<dbReference type="GO" id="GO:0016020">
    <property type="term" value="C:membrane"/>
    <property type="evidence" value="ECO:0007669"/>
    <property type="project" value="InterPro"/>
</dbReference>
<evidence type="ECO:0000256" key="1">
    <source>
        <dbReference type="ARBA" id="ARBA00004308"/>
    </source>
</evidence>
<evidence type="ECO:0000313" key="9">
    <source>
        <dbReference type="EMBL" id="KAB2615539.1"/>
    </source>
</evidence>
<dbReference type="InterPro" id="IPR005150">
    <property type="entry name" value="Cellulose_synth"/>
</dbReference>
<keyword evidence="3" id="KW-0808">Transferase</keyword>
<evidence type="ECO:0000256" key="6">
    <source>
        <dbReference type="ARBA" id="ARBA00023136"/>
    </source>
</evidence>
<sequence length="191" mass="23072">MAMIYNLFEEHTVLEINFVYWNLPPIYDEYVDEDEVNNHLVNENLSKYYKHDVNGDASNLQGMDDGKMLLMAQMNFEKNFRYPAVMLKEATHVISYSYEDIIEWGLELGWIYRFITENILTGFKMHSRLTTFERMGKWCFHEYFVAWNTLFAVNFILQLWLLWKNLQGHPKDRGRPNDTRGLVFFENRRRM</sequence>
<keyword evidence="4 8" id="KW-0812">Transmembrane</keyword>
<reference evidence="10" key="2">
    <citation type="submission" date="2019-10" db="EMBL/GenBank/DDBJ databases">
        <title>A de novo genome assembly of a pear dwarfing rootstock.</title>
        <authorList>
            <person name="Wang F."/>
            <person name="Wang J."/>
            <person name="Li S."/>
            <person name="Zhang Y."/>
            <person name="Fang M."/>
            <person name="Ma L."/>
            <person name="Zhao Y."/>
            <person name="Jiang S."/>
        </authorList>
    </citation>
    <scope>NUCLEOTIDE SEQUENCE [LARGE SCALE GENOMIC DNA]</scope>
</reference>
<dbReference type="Proteomes" id="UP000327157">
    <property type="component" value="Chromosome 3"/>
</dbReference>
<gene>
    <name evidence="9" type="ORF">D8674_022127</name>
</gene>
<keyword evidence="2" id="KW-0328">Glycosyltransferase</keyword>
<dbReference type="GO" id="GO:0012505">
    <property type="term" value="C:endomembrane system"/>
    <property type="evidence" value="ECO:0007669"/>
    <property type="project" value="UniProtKB-SubCell"/>
</dbReference>
<accession>A0A5N5GJ56</accession>
<comment type="caution">
    <text evidence="9">The sequence shown here is derived from an EMBL/GenBank/DDBJ whole genome shotgun (WGS) entry which is preliminary data.</text>
</comment>
<dbReference type="Pfam" id="PF03552">
    <property type="entry name" value="Cellulose_synt"/>
    <property type="match status" value="1"/>
</dbReference>
<keyword evidence="6 8" id="KW-0472">Membrane</keyword>
<evidence type="ECO:0000256" key="2">
    <source>
        <dbReference type="ARBA" id="ARBA00022676"/>
    </source>
</evidence>
<reference evidence="9 10" key="1">
    <citation type="submission" date="2019-09" db="EMBL/GenBank/DDBJ databases">
        <authorList>
            <person name="Ou C."/>
        </authorList>
    </citation>
    <scope>NUCLEOTIDE SEQUENCE [LARGE SCALE GENOMIC DNA]</scope>
    <source>
        <strain evidence="9">S2</strain>
        <tissue evidence="9">Leaf</tissue>
    </source>
</reference>
<comment type="subcellular location">
    <subcellularLocation>
        <location evidence="1">Endomembrane system</location>
    </subcellularLocation>
</comment>
<evidence type="ECO:0000256" key="8">
    <source>
        <dbReference type="SAM" id="Phobius"/>
    </source>
</evidence>
<name>A0A5N5GJ56_9ROSA</name>
<evidence type="ECO:0000256" key="3">
    <source>
        <dbReference type="ARBA" id="ARBA00022679"/>
    </source>
</evidence>
<evidence type="ECO:0000256" key="4">
    <source>
        <dbReference type="ARBA" id="ARBA00022692"/>
    </source>
</evidence>
<dbReference type="GO" id="GO:0030244">
    <property type="term" value="P:cellulose biosynthetic process"/>
    <property type="evidence" value="ECO:0007669"/>
    <property type="project" value="InterPro"/>
</dbReference>
<keyword evidence="5 8" id="KW-1133">Transmembrane helix</keyword>
<feature type="transmembrane region" description="Helical" evidence="8">
    <location>
        <begin position="144"/>
        <end position="163"/>
    </location>
</feature>
<evidence type="ECO:0000256" key="5">
    <source>
        <dbReference type="ARBA" id="ARBA00022989"/>
    </source>
</evidence>
<dbReference type="EMBL" id="SMOL01000402">
    <property type="protein sequence ID" value="KAB2615539.1"/>
    <property type="molecule type" value="Genomic_DNA"/>
</dbReference>